<evidence type="ECO:0000256" key="3">
    <source>
        <dbReference type="ARBA" id="ARBA00023251"/>
    </source>
</evidence>
<comment type="caution">
    <text evidence="5">The sequence shown here is derived from an EMBL/GenBank/DDBJ whole genome shotgun (WGS) entry which is preliminary data.</text>
</comment>
<sequence>MQLSPAIPILRIFSVDKAKEFYLDFLGFTLDWEHRFGDDFPLYAQVSRSGLRLHLSEHYGDATPGSAIFVPVDDVDALHRELTARQYRYAKPGVEDAGWGRQLQVKDPFGNRLCFCQQTA</sequence>
<feature type="domain" description="VOC" evidence="4">
    <location>
        <begin position="4"/>
        <end position="118"/>
    </location>
</feature>
<dbReference type="GO" id="GO:0046677">
    <property type="term" value="P:response to antibiotic"/>
    <property type="evidence" value="ECO:0007669"/>
    <property type="project" value="UniProtKB-KW"/>
</dbReference>
<dbReference type="CDD" id="cd08349">
    <property type="entry name" value="BLMA_like"/>
    <property type="match status" value="1"/>
</dbReference>
<dbReference type="InterPro" id="IPR000335">
    <property type="entry name" value="Bleomycin-R"/>
</dbReference>
<dbReference type="OrthoDB" id="9803104at2"/>
<dbReference type="AlphaFoldDB" id="A0A2N5C617"/>
<organism evidence="5 6">
    <name type="scientific">Cupriavidus pauculus</name>
    <dbReference type="NCBI Taxonomy" id="82633"/>
    <lineage>
        <taxon>Bacteria</taxon>
        <taxon>Pseudomonadati</taxon>
        <taxon>Pseudomonadota</taxon>
        <taxon>Betaproteobacteria</taxon>
        <taxon>Burkholderiales</taxon>
        <taxon>Burkholderiaceae</taxon>
        <taxon>Cupriavidus</taxon>
    </lineage>
</organism>
<evidence type="ECO:0000313" key="5">
    <source>
        <dbReference type="EMBL" id="PLP97666.1"/>
    </source>
</evidence>
<gene>
    <name evidence="5" type="ORF">CYJ10_26300</name>
</gene>
<dbReference type="GO" id="GO:0051213">
    <property type="term" value="F:dioxygenase activity"/>
    <property type="evidence" value="ECO:0007669"/>
    <property type="project" value="UniProtKB-KW"/>
</dbReference>
<evidence type="ECO:0000256" key="2">
    <source>
        <dbReference type="ARBA" id="ARBA00021572"/>
    </source>
</evidence>
<evidence type="ECO:0000313" key="6">
    <source>
        <dbReference type="Proteomes" id="UP000234341"/>
    </source>
</evidence>
<dbReference type="Pfam" id="PF19581">
    <property type="entry name" value="Glyoxalase_7"/>
    <property type="match status" value="1"/>
</dbReference>
<dbReference type="RefSeq" id="WP_101684380.1">
    <property type="nucleotide sequence ID" value="NZ_PJRP01000016.1"/>
</dbReference>
<evidence type="ECO:0000259" key="4">
    <source>
        <dbReference type="PROSITE" id="PS51819"/>
    </source>
</evidence>
<accession>A0A2N5C617</accession>
<dbReference type="InterPro" id="IPR037523">
    <property type="entry name" value="VOC_core"/>
</dbReference>
<keyword evidence="3" id="KW-0046">Antibiotic resistance</keyword>
<proteinExistence type="inferred from homology"/>
<keyword evidence="5" id="KW-0560">Oxidoreductase</keyword>
<keyword evidence="5" id="KW-0223">Dioxygenase</keyword>
<evidence type="ECO:0000256" key="1">
    <source>
        <dbReference type="ARBA" id="ARBA00011051"/>
    </source>
</evidence>
<dbReference type="EMBL" id="PJRP01000016">
    <property type="protein sequence ID" value="PLP97666.1"/>
    <property type="molecule type" value="Genomic_DNA"/>
</dbReference>
<name>A0A2N5C617_9BURK</name>
<dbReference type="InterPro" id="IPR029068">
    <property type="entry name" value="Glyas_Bleomycin-R_OHBP_Dase"/>
</dbReference>
<comment type="similarity">
    <text evidence="1">Belongs to the bleomycin resistance protein family.</text>
</comment>
<reference evidence="5 6" key="1">
    <citation type="submission" date="2017-12" db="EMBL/GenBank/DDBJ databases">
        <title>Genome sequence of the active heterotrophic nitrifier-denitrifier, Cupriavidus pauculus UM1.</title>
        <authorList>
            <person name="Putonti C."/>
            <person name="Castignetti D."/>
        </authorList>
    </citation>
    <scope>NUCLEOTIDE SEQUENCE [LARGE SCALE GENOMIC DNA]</scope>
    <source>
        <strain evidence="5 6">UM1</strain>
    </source>
</reference>
<dbReference type="STRING" id="82633.GCA_000974605_04772"/>
<dbReference type="Gene3D" id="3.10.180.10">
    <property type="entry name" value="2,3-Dihydroxybiphenyl 1,2-Dioxygenase, domain 1"/>
    <property type="match status" value="1"/>
</dbReference>
<dbReference type="SUPFAM" id="SSF54593">
    <property type="entry name" value="Glyoxalase/Bleomycin resistance protein/Dihydroxybiphenyl dioxygenase"/>
    <property type="match status" value="1"/>
</dbReference>
<dbReference type="Proteomes" id="UP000234341">
    <property type="component" value="Unassembled WGS sequence"/>
</dbReference>
<dbReference type="PROSITE" id="PS51819">
    <property type="entry name" value="VOC"/>
    <property type="match status" value="1"/>
</dbReference>
<protein>
    <recommendedName>
        <fullName evidence="2">Bleomycin resistance protein</fullName>
    </recommendedName>
</protein>